<dbReference type="EMBL" id="BARW01023639">
    <property type="protein sequence ID" value="GAI98012.1"/>
    <property type="molecule type" value="Genomic_DNA"/>
</dbReference>
<evidence type="ECO:0000313" key="2">
    <source>
        <dbReference type="EMBL" id="GAI98012.1"/>
    </source>
</evidence>
<protein>
    <submittedName>
        <fullName evidence="2">Uncharacterized protein</fullName>
    </submittedName>
</protein>
<evidence type="ECO:0000256" key="1">
    <source>
        <dbReference type="SAM" id="MobiDB-lite"/>
    </source>
</evidence>
<sequence>IGSLDVTLYDSNAALPWKFTDGIEYTFPYPGAMIPAGGYLLMVKDMTTYLAQYGIPPFGVPVLGPYDGKLGNSGEKLELSMPGDVDELGERQYIRVERVNYSDGSHHEDFEQLPWPVDPWPTAADGYGSSLRRINPQRYGNDPNNWTAASPTPGY</sequence>
<accession>X1SY83</accession>
<proteinExistence type="predicted"/>
<gene>
    <name evidence="2" type="ORF">S12H4_39157</name>
</gene>
<feature type="compositionally biased region" description="Polar residues" evidence="1">
    <location>
        <begin position="142"/>
        <end position="155"/>
    </location>
</feature>
<feature type="region of interest" description="Disordered" evidence="1">
    <location>
        <begin position="133"/>
        <end position="155"/>
    </location>
</feature>
<dbReference type="AlphaFoldDB" id="X1SY83"/>
<comment type="caution">
    <text evidence="2">The sequence shown here is derived from an EMBL/GenBank/DDBJ whole genome shotgun (WGS) entry which is preliminary data.</text>
</comment>
<organism evidence="2">
    <name type="scientific">marine sediment metagenome</name>
    <dbReference type="NCBI Taxonomy" id="412755"/>
    <lineage>
        <taxon>unclassified sequences</taxon>
        <taxon>metagenomes</taxon>
        <taxon>ecological metagenomes</taxon>
    </lineage>
</organism>
<feature type="non-terminal residue" evidence="2">
    <location>
        <position position="1"/>
    </location>
</feature>
<name>X1SY83_9ZZZZ</name>
<reference evidence="2" key="1">
    <citation type="journal article" date="2014" name="Front. Microbiol.">
        <title>High frequency of phylogenetically diverse reductive dehalogenase-homologous genes in deep subseafloor sedimentary metagenomes.</title>
        <authorList>
            <person name="Kawai M."/>
            <person name="Futagami T."/>
            <person name="Toyoda A."/>
            <person name="Takaki Y."/>
            <person name="Nishi S."/>
            <person name="Hori S."/>
            <person name="Arai W."/>
            <person name="Tsubouchi T."/>
            <person name="Morono Y."/>
            <person name="Uchiyama I."/>
            <person name="Ito T."/>
            <person name="Fujiyama A."/>
            <person name="Inagaki F."/>
            <person name="Takami H."/>
        </authorList>
    </citation>
    <scope>NUCLEOTIDE SEQUENCE</scope>
    <source>
        <strain evidence="2">Expedition CK06-06</strain>
    </source>
</reference>